<name>W6TEX6_HOLOB</name>
<reference evidence="1 2" key="1">
    <citation type="journal article" date="2014" name="FEMS Microbiol. Lett.">
        <title>Draft genome sequences of three Holospora species (Holospora obtusa, Holospora undulata, and Holospora elegans), endonuclear symbiotic bacteria of the ciliate Paramecium caudatum.</title>
        <authorList>
            <person name="Dohra H."/>
            <person name="Tanaka K."/>
            <person name="Suzuki T."/>
            <person name="Fujishima M."/>
            <person name="Suzuki H."/>
        </authorList>
    </citation>
    <scope>NUCLEOTIDE SEQUENCE [LARGE SCALE GENOMIC DNA]</scope>
    <source>
        <strain evidence="1 2">F1</strain>
    </source>
</reference>
<evidence type="ECO:0000313" key="2">
    <source>
        <dbReference type="Proteomes" id="UP000019112"/>
    </source>
</evidence>
<dbReference type="RefSeq" id="WP_021827393.1">
    <property type="nucleotide sequence ID" value="NZ_AWTR02000043.1"/>
</dbReference>
<protein>
    <submittedName>
        <fullName evidence="1">Uncharacterized protein</fullName>
    </submittedName>
</protein>
<comment type="caution">
    <text evidence="1">The sequence shown here is derived from an EMBL/GenBank/DDBJ whole genome shotgun (WGS) entry which is preliminary data.</text>
</comment>
<dbReference type="AlphaFoldDB" id="W6TEX6"/>
<evidence type="ECO:0000313" key="1">
    <source>
        <dbReference type="EMBL" id="ETZ07454.1"/>
    </source>
</evidence>
<proteinExistence type="predicted"/>
<sequence>MQIKTLLFLVFFVNQGFSVNFPAIESVVCQLNKSEQISLEKNFQNIKAILSIKDKKEAERVLGRIKWSEFCEKINENFSQETIIYMISMVFDKENHQDLAEQVLKTLIENFSDDNLILYTKTILSKGDQEQTFIKQRTNDESNLNFLNVLSSELTHKAFSALNLSKLNENRSWEFFLKLLSCILSPNNDVDLANRAFDTLNFRKWDQYLACDELHRIFSPENNSELASRAFDTVVLPKVDELSKIQDLYFLKALLSSKVNRNFYDKALNALDFQKLSKDVSYLGLIKITEAILDKENCPDLAYKAFKNLDLQKYEKIFRYKHLAATAVQAILKTGNAVLGMEILNRFSLKQIEDLESTHLVFVLGSILNCEHDCVLSKKVQEFVKLDKISTIIDENDLIFMVKRCLNAKNIKNNPELTKEIFHLLNLGQYKEKDNCFFVEKYLIKAILFSDNDFDLSEKALNDLCLKERANKISDDNFSSVLDQILSSDNNFDLSEKALNDLCLKERVSKINGDIFSMLTSNVLSSDNNFQLSQKVLNDLGLKERVGELSINNFCFLLRGALFSSKHFQLSQKVLNDLDLKKRASAMSLDDFCEVVKCILDCNLRDHHLKLPSKVLDDLERLTQLNEQDLSYLIQKIADTDGTLNPVLVKKIFSITNLEKKILNFSDDARASLIKSMLTSTTEFSVKVLNQFYNSSFLMKEPSETLKFHQEILSSMIQVGNTEKLTILLSKIDKENVLSAIKKIFDTCSSDRIVWFIKQYINFEGKFGDTSAMLCAKISNLNTIYQLFSELRAIIKKEDIDKIKQNILSLNLSKTILNQEENIAHESTQEAIGNLGSSASMYEWWGLKYRLEYNDEQTVRAIVSERIAELKKTADIFLTDEVEKFYFETGINHVVGNMDPFLHLALLNTPTEHLVETFVIKNFRSEILDINKKSQSLPTQTSFLKYTDENSKEWERCYPNLMKIHISSPGDEKKEQKEKEYALVRLASFSKLVQDCLMQKLSTQFYDSKVFWNEISKHVKKWDTFSVVFQGDKTIQRESNSFPYLPLIHFYEDSVRSGPQTSFMDMLAKFLMTQSLVLSNQIWNLNIVDADIKASLQNSLNTLHDELKKIIINNSLQDPSGSINTLLLSIDTNVEKLIGGSDINSERYLNLVSEIVNLQKAVQSKGIWKRCSMGIHIDALSSIAKIHGQDLDLSPLSCDDS</sequence>
<keyword evidence="2" id="KW-1185">Reference proteome</keyword>
<accession>W6TEX6</accession>
<gene>
    <name evidence="1" type="ORF">P618_200346</name>
</gene>
<dbReference type="Proteomes" id="UP000019112">
    <property type="component" value="Unassembled WGS sequence"/>
</dbReference>
<dbReference type="EMBL" id="AWTR02000043">
    <property type="protein sequence ID" value="ETZ07454.1"/>
    <property type="molecule type" value="Genomic_DNA"/>
</dbReference>
<organism evidence="1 2">
    <name type="scientific">Holospora obtusa F1</name>
    <dbReference type="NCBI Taxonomy" id="1399147"/>
    <lineage>
        <taxon>Bacteria</taxon>
        <taxon>Pseudomonadati</taxon>
        <taxon>Pseudomonadota</taxon>
        <taxon>Alphaproteobacteria</taxon>
        <taxon>Holosporales</taxon>
        <taxon>Holosporaceae</taxon>
        <taxon>Holospora</taxon>
    </lineage>
</organism>